<evidence type="ECO:0000256" key="4">
    <source>
        <dbReference type="ARBA" id="ARBA00022989"/>
    </source>
</evidence>
<accession>A0A8B8P6I9</accession>
<keyword evidence="3 6" id="KW-0812">Transmembrane</keyword>
<reference evidence="8" key="1">
    <citation type="submission" date="2025-08" db="UniProtKB">
        <authorList>
            <consortium name="RefSeq"/>
        </authorList>
    </citation>
    <scope>IDENTIFICATION</scope>
    <source>
        <tissue evidence="8">Leaf</tissue>
    </source>
</reference>
<dbReference type="InterPro" id="IPR036259">
    <property type="entry name" value="MFS_trans_sf"/>
</dbReference>
<organism evidence="7 8">
    <name type="scientific">Rhodamnia argentea</name>
    <dbReference type="NCBI Taxonomy" id="178133"/>
    <lineage>
        <taxon>Eukaryota</taxon>
        <taxon>Viridiplantae</taxon>
        <taxon>Streptophyta</taxon>
        <taxon>Embryophyta</taxon>
        <taxon>Tracheophyta</taxon>
        <taxon>Spermatophyta</taxon>
        <taxon>Magnoliopsida</taxon>
        <taxon>eudicotyledons</taxon>
        <taxon>Gunneridae</taxon>
        <taxon>Pentapetalae</taxon>
        <taxon>rosids</taxon>
        <taxon>malvids</taxon>
        <taxon>Myrtales</taxon>
        <taxon>Myrtaceae</taxon>
        <taxon>Myrtoideae</taxon>
        <taxon>Myrteae</taxon>
        <taxon>Australasian group</taxon>
        <taxon>Rhodamnia</taxon>
    </lineage>
</organism>
<keyword evidence="2" id="KW-0813">Transport</keyword>
<evidence type="ECO:0000256" key="5">
    <source>
        <dbReference type="ARBA" id="ARBA00023136"/>
    </source>
</evidence>
<feature type="transmembrane region" description="Helical" evidence="6">
    <location>
        <begin position="156"/>
        <end position="180"/>
    </location>
</feature>
<dbReference type="Proteomes" id="UP000827889">
    <property type="component" value="Chromosome 9"/>
</dbReference>
<evidence type="ECO:0000256" key="2">
    <source>
        <dbReference type="ARBA" id="ARBA00022448"/>
    </source>
</evidence>
<dbReference type="GO" id="GO:0015144">
    <property type="term" value="F:carbohydrate transmembrane transporter activity"/>
    <property type="evidence" value="ECO:0007669"/>
    <property type="project" value="InterPro"/>
</dbReference>
<name>A0A8B8P6I9_9MYRT</name>
<sequence length="203" mass="22657">MPSVVLCLGVLAMSESLKWLIMKVRLGKMKRLFAKTSNSEKEVVLGLVNIKKTVGILEECNNNMHRRDDLLTRLPQNVPHHIEHNCSKLSWAVGMRITTLFVFVPSFSIRLGRIAGLYNSGMFPQRLRAHGYIIDVGGKHMVPILLWITYLSLSKAITLGGTILLFAGIMILVLSFDAALTMTPCAMSVRIREPDMIGDLNHS</sequence>
<dbReference type="PANTHER" id="PTHR48020">
    <property type="entry name" value="PROTON MYO-INOSITOL COTRANSPORTER"/>
    <property type="match status" value="1"/>
</dbReference>
<dbReference type="InterPro" id="IPR005828">
    <property type="entry name" value="MFS_sugar_transport-like"/>
</dbReference>
<dbReference type="Pfam" id="PF00083">
    <property type="entry name" value="Sugar_tr"/>
    <property type="match status" value="1"/>
</dbReference>
<dbReference type="GeneID" id="115740786"/>
<gene>
    <name evidence="8" type="primary">LOC115740786</name>
</gene>
<evidence type="ECO:0000313" key="7">
    <source>
        <dbReference type="Proteomes" id="UP000827889"/>
    </source>
</evidence>
<dbReference type="Gene3D" id="1.20.1250.20">
    <property type="entry name" value="MFS general substrate transporter like domains"/>
    <property type="match status" value="1"/>
</dbReference>
<feature type="transmembrane region" description="Helical" evidence="6">
    <location>
        <begin position="132"/>
        <end position="150"/>
    </location>
</feature>
<comment type="subcellular location">
    <subcellularLocation>
        <location evidence="1">Membrane</location>
    </subcellularLocation>
</comment>
<dbReference type="KEGG" id="rarg:115740786"/>
<evidence type="ECO:0000256" key="6">
    <source>
        <dbReference type="SAM" id="Phobius"/>
    </source>
</evidence>
<evidence type="ECO:0000256" key="3">
    <source>
        <dbReference type="ARBA" id="ARBA00022692"/>
    </source>
</evidence>
<evidence type="ECO:0000313" key="8">
    <source>
        <dbReference type="RefSeq" id="XP_030530239.2"/>
    </source>
</evidence>
<proteinExistence type="predicted"/>
<dbReference type="AlphaFoldDB" id="A0A8B8P6I9"/>
<evidence type="ECO:0000256" key="1">
    <source>
        <dbReference type="ARBA" id="ARBA00004370"/>
    </source>
</evidence>
<dbReference type="RefSeq" id="XP_030530239.2">
    <property type="nucleotide sequence ID" value="XM_030674379.2"/>
</dbReference>
<protein>
    <submittedName>
        <fullName evidence="8">Polyol transporter 2</fullName>
    </submittedName>
</protein>
<keyword evidence="5 6" id="KW-0472">Membrane</keyword>
<dbReference type="InterPro" id="IPR050814">
    <property type="entry name" value="Myo-inositol_Transporter"/>
</dbReference>
<dbReference type="PANTHER" id="PTHR48020:SF49">
    <property type="entry name" value="SUGAR TRANSPORTER"/>
    <property type="match status" value="1"/>
</dbReference>
<feature type="transmembrane region" description="Helical" evidence="6">
    <location>
        <begin position="89"/>
        <end position="111"/>
    </location>
</feature>
<keyword evidence="7" id="KW-1185">Reference proteome</keyword>
<dbReference type="GO" id="GO:0016020">
    <property type="term" value="C:membrane"/>
    <property type="evidence" value="ECO:0007669"/>
    <property type="project" value="UniProtKB-SubCell"/>
</dbReference>
<keyword evidence="4 6" id="KW-1133">Transmembrane helix</keyword>